<accession>A0ABW1Z5U2</accession>
<evidence type="ECO:0000259" key="1">
    <source>
        <dbReference type="Pfam" id="PF17768"/>
    </source>
</evidence>
<evidence type="ECO:0000313" key="2">
    <source>
        <dbReference type="EMBL" id="MFC6644233.1"/>
    </source>
</evidence>
<evidence type="ECO:0000313" key="3">
    <source>
        <dbReference type="Proteomes" id="UP001596391"/>
    </source>
</evidence>
<reference evidence="3" key="1">
    <citation type="journal article" date="2019" name="Int. J. Syst. Evol. Microbiol.">
        <title>The Global Catalogue of Microorganisms (GCM) 10K type strain sequencing project: providing services to taxonomists for standard genome sequencing and annotation.</title>
        <authorList>
            <consortium name="The Broad Institute Genomics Platform"/>
            <consortium name="The Broad Institute Genome Sequencing Center for Infectious Disease"/>
            <person name="Wu L."/>
            <person name="Ma J."/>
        </authorList>
    </citation>
    <scope>NUCLEOTIDE SEQUENCE [LARGE SCALE GENOMIC DNA]</scope>
    <source>
        <strain evidence="3">CGMCC 1.16026</strain>
    </source>
</reference>
<dbReference type="EMBL" id="JBHSWI010000001">
    <property type="protein sequence ID" value="MFC6644233.1"/>
    <property type="molecule type" value="Genomic_DNA"/>
</dbReference>
<gene>
    <name evidence="2" type="ORF">ACFQBQ_01215</name>
</gene>
<protein>
    <recommendedName>
        <fullName evidence="1">RecJ OB domain-containing protein</fullName>
    </recommendedName>
</protein>
<dbReference type="Proteomes" id="UP001596391">
    <property type="component" value="Unassembled WGS sequence"/>
</dbReference>
<keyword evidence="3" id="KW-1185">Reference proteome</keyword>
<organism evidence="2 3">
    <name type="scientific">Granulicella cerasi</name>
    <dbReference type="NCBI Taxonomy" id="741063"/>
    <lineage>
        <taxon>Bacteria</taxon>
        <taxon>Pseudomonadati</taxon>
        <taxon>Acidobacteriota</taxon>
        <taxon>Terriglobia</taxon>
        <taxon>Terriglobales</taxon>
        <taxon>Acidobacteriaceae</taxon>
        <taxon>Granulicella</taxon>
    </lineage>
</organism>
<dbReference type="Pfam" id="PF17768">
    <property type="entry name" value="RecJ_OB"/>
    <property type="match status" value="1"/>
</dbReference>
<proteinExistence type="predicted"/>
<sequence length="114" mass="13271">MNDEFFAALERLGPFGNSAPEPTFLTRNLRLAQAWRVIKDKHLRLTLEDPQDGRRLGGMAWSRARTDFVALARQSQWAQGSALDVVYRLRRNWHPDFGGWEMEILALRNTTFLR</sequence>
<dbReference type="Gene3D" id="2.40.50.460">
    <property type="match status" value="1"/>
</dbReference>
<dbReference type="RefSeq" id="WP_390236365.1">
    <property type="nucleotide sequence ID" value="NZ_JBHSWI010000001.1"/>
</dbReference>
<comment type="caution">
    <text evidence="2">The sequence shown here is derived from an EMBL/GenBank/DDBJ whole genome shotgun (WGS) entry which is preliminary data.</text>
</comment>
<dbReference type="InterPro" id="IPR041122">
    <property type="entry name" value="RecJ_OB"/>
</dbReference>
<feature type="domain" description="RecJ OB" evidence="1">
    <location>
        <begin position="2"/>
        <end position="92"/>
    </location>
</feature>
<name>A0ABW1Z5U2_9BACT</name>